<sequence length="60" mass="6942">MSSFDYPTLSRSDIISILAKSQIVIVIDNDFKNIKLNLISSLYTRFIIYFDALNVGNHRF</sequence>
<protein>
    <submittedName>
        <fullName evidence="1">Uncharacterized protein</fullName>
    </submittedName>
</protein>
<dbReference type="EMBL" id="JAIQCV010000007">
    <property type="protein sequence ID" value="KAH1082953.1"/>
    <property type="molecule type" value="Genomic_DNA"/>
</dbReference>
<accession>A0A9D3VH98</accession>
<gene>
    <name evidence="1" type="ORF">J1N35_022714</name>
</gene>
<keyword evidence="2" id="KW-1185">Reference proteome</keyword>
<evidence type="ECO:0000313" key="2">
    <source>
        <dbReference type="Proteomes" id="UP000828251"/>
    </source>
</evidence>
<dbReference type="Gene3D" id="1.10.418.60">
    <property type="entry name" value="Ncd80 complex, Nuf2 subunit"/>
    <property type="match status" value="1"/>
</dbReference>
<name>A0A9D3VH98_9ROSI</name>
<proteinExistence type="predicted"/>
<dbReference type="AlphaFoldDB" id="A0A9D3VH98"/>
<dbReference type="OrthoDB" id="8194677at2759"/>
<dbReference type="Proteomes" id="UP000828251">
    <property type="component" value="Unassembled WGS sequence"/>
</dbReference>
<dbReference type="InterPro" id="IPR038275">
    <property type="entry name" value="Nuf2_N_sf"/>
</dbReference>
<organism evidence="1 2">
    <name type="scientific">Gossypium stocksii</name>
    <dbReference type="NCBI Taxonomy" id="47602"/>
    <lineage>
        <taxon>Eukaryota</taxon>
        <taxon>Viridiplantae</taxon>
        <taxon>Streptophyta</taxon>
        <taxon>Embryophyta</taxon>
        <taxon>Tracheophyta</taxon>
        <taxon>Spermatophyta</taxon>
        <taxon>Magnoliopsida</taxon>
        <taxon>eudicotyledons</taxon>
        <taxon>Gunneridae</taxon>
        <taxon>Pentapetalae</taxon>
        <taxon>rosids</taxon>
        <taxon>malvids</taxon>
        <taxon>Malvales</taxon>
        <taxon>Malvaceae</taxon>
        <taxon>Malvoideae</taxon>
        <taxon>Gossypium</taxon>
    </lineage>
</organism>
<evidence type="ECO:0000313" key="1">
    <source>
        <dbReference type="EMBL" id="KAH1082953.1"/>
    </source>
</evidence>
<comment type="caution">
    <text evidence="1">The sequence shown here is derived from an EMBL/GenBank/DDBJ whole genome shotgun (WGS) entry which is preliminary data.</text>
</comment>
<reference evidence="1 2" key="1">
    <citation type="journal article" date="2021" name="Plant Biotechnol. J.">
        <title>Multi-omics assisted identification of the key and species-specific regulatory components of drought-tolerant mechanisms in Gossypium stocksii.</title>
        <authorList>
            <person name="Yu D."/>
            <person name="Ke L."/>
            <person name="Zhang D."/>
            <person name="Wu Y."/>
            <person name="Sun Y."/>
            <person name="Mei J."/>
            <person name="Sun J."/>
            <person name="Sun Y."/>
        </authorList>
    </citation>
    <scope>NUCLEOTIDE SEQUENCE [LARGE SCALE GENOMIC DNA]</scope>
    <source>
        <strain evidence="2">cv. E1</strain>
        <tissue evidence="1">Leaf</tissue>
    </source>
</reference>